<organism evidence="3 4">
    <name type="scientific">Ophiocordyceps unilateralis</name>
    <name type="common">Zombie-ant fungus</name>
    <name type="synonym">Torrubia unilateralis</name>
    <dbReference type="NCBI Taxonomy" id="268505"/>
    <lineage>
        <taxon>Eukaryota</taxon>
        <taxon>Fungi</taxon>
        <taxon>Dikarya</taxon>
        <taxon>Ascomycota</taxon>
        <taxon>Pezizomycotina</taxon>
        <taxon>Sordariomycetes</taxon>
        <taxon>Hypocreomycetidae</taxon>
        <taxon>Hypocreales</taxon>
        <taxon>Ophiocordycipitaceae</taxon>
        <taxon>Ophiocordyceps</taxon>
    </lineage>
</organism>
<dbReference type="Proteomes" id="UP000037136">
    <property type="component" value="Unassembled WGS sequence"/>
</dbReference>
<evidence type="ECO:0000313" key="4">
    <source>
        <dbReference type="Proteomes" id="UP000037136"/>
    </source>
</evidence>
<proteinExistence type="predicted"/>
<keyword evidence="2" id="KW-0812">Transmembrane</keyword>
<keyword evidence="2" id="KW-1133">Transmembrane helix</keyword>
<accession>A0A2A9P8K6</accession>
<feature type="region of interest" description="Disordered" evidence="1">
    <location>
        <begin position="131"/>
        <end position="153"/>
    </location>
</feature>
<name>A0A2A9P8K6_OPHUN</name>
<reference evidence="3 4" key="2">
    <citation type="journal article" date="2017" name="Sci. Rep.">
        <title>Ant-infecting Ophiocordyceps genomes reveal a high diversity of potential behavioral manipulation genes and a possible major role for enterotoxins.</title>
        <authorList>
            <person name="de Bekker C."/>
            <person name="Ohm R.A."/>
            <person name="Evans H.C."/>
            <person name="Brachmann A."/>
            <person name="Hughes D.P."/>
        </authorList>
    </citation>
    <scope>NUCLEOTIDE SEQUENCE [LARGE SCALE GENOMIC DNA]</scope>
    <source>
        <strain evidence="3 4">SC16a</strain>
    </source>
</reference>
<comment type="caution">
    <text evidence="3">The sequence shown here is derived from an EMBL/GenBank/DDBJ whole genome shotgun (WGS) entry which is preliminary data.</text>
</comment>
<feature type="compositionally biased region" description="Pro residues" evidence="1">
    <location>
        <begin position="136"/>
        <end position="145"/>
    </location>
</feature>
<feature type="transmembrane region" description="Helical" evidence="2">
    <location>
        <begin position="234"/>
        <end position="259"/>
    </location>
</feature>
<keyword evidence="2" id="KW-0472">Membrane</keyword>
<evidence type="ECO:0000256" key="2">
    <source>
        <dbReference type="SAM" id="Phobius"/>
    </source>
</evidence>
<dbReference type="AlphaFoldDB" id="A0A2A9P8K6"/>
<gene>
    <name evidence="3" type="ORF">XA68_15401</name>
</gene>
<protein>
    <submittedName>
        <fullName evidence="3">Uncharacterized protein</fullName>
    </submittedName>
</protein>
<reference evidence="3 4" key="1">
    <citation type="journal article" date="2015" name="BMC Genomics">
        <title>Gene expression during zombie ant biting behavior reflects the complexity underlying fungal parasitic behavioral manipulation.</title>
        <authorList>
            <person name="de Bekker C."/>
            <person name="Ohm R.A."/>
            <person name="Loreto R.G."/>
            <person name="Sebastian A."/>
            <person name="Albert I."/>
            <person name="Merrow M."/>
            <person name="Brachmann A."/>
            <person name="Hughes D.P."/>
        </authorList>
    </citation>
    <scope>NUCLEOTIDE SEQUENCE [LARGE SCALE GENOMIC DNA]</scope>
    <source>
        <strain evidence="3 4">SC16a</strain>
    </source>
</reference>
<evidence type="ECO:0000313" key="3">
    <source>
        <dbReference type="EMBL" id="PFH57190.1"/>
    </source>
</evidence>
<sequence>MHVSSTLAFAGVATASFQLYHMAVSPNGGLVRRGNGAYQPEIATCQSGNSCAEACGEGFELCPATGAAADEAHCVNRLQHETCCTGGTGHSCAAGFYCTINKAGQNICCPEGQDLAACAAEQKVAGELKLATSTSAPPPPPPPPTTTTSTTTKSTKMMALTTSMTPVVTTTPLSSFKALVNTTTVASTIYVSPLSSTGCSTAPWPALNATVPHTALASQAPFATAQPSSNPTTALGVSAAGAGAGVSYLLLVVTALVALL</sequence>
<evidence type="ECO:0000256" key="1">
    <source>
        <dbReference type="SAM" id="MobiDB-lite"/>
    </source>
</evidence>
<keyword evidence="4" id="KW-1185">Reference proteome</keyword>
<dbReference type="EMBL" id="LAZP02000443">
    <property type="protein sequence ID" value="PFH57190.1"/>
    <property type="molecule type" value="Genomic_DNA"/>
</dbReference>
<dbReference type="STRING" id="268505.A0A2A9P8K6"/>
<dbReference type="OrthoDB" id="5409186at2759"/>